<sequence>MDSSLEIDVLEQGTSPFNAKERKDRNRSLKEKKRQSLQTIHWLKLNYCSCPDVCLPREIIYEHYLEFCSTEKIVPACKATFGKLIRNTFPNVTSKRLGARGHSKYHYNGIGIRQNSEYCQPTQNNRGITRFSSCMSNKIEKGSSKNFSLASKVGTLLPNFPDINELNFVGLVSEEKMDIFLKMYRMHCQCIVDVTISENFEEIRLFLLHFWQGFPDHLAVIFKYSITLDLIQICDSVLYRTLTDIMIPSEVTDITERLLRGIQNIASHWKKWLECSLENMPTQLKQLKATQAETFTKTLKRYVTFLHLAQVARPVLSEYALKSLSEELNEIEENNLTIDWMLHTKDHIKYLFPTAEAGVRVIHSLQKLLKGEFFIEMLIEWLDDSVRKIIENKDALEKARCSILYWVYILSKISYWLTEKKSDNFITFHLFSSILQEYLMLAFEIQQAQDQEDMVYLKLEKHLKTPVKNSADYFKSATSCFLATAKKQANSRHKVKEKSCEFNNSTSQKIRAESRFKEDRGCVLFSRESESSWMINPPVSGLLSTDFIRNNGQYSDCRFQQPNKGFYTEGTL</sequence>
<dbReference type="PANTHER" id="PTHR12619">
    <property type="entry name" value="RFX TRANSCRIPTION FACTOR FAMILY"/>
    <property type="match status" value="1"/>
</dbReference>
<dbReference type="FunFam" id="1.10.10.10:FF:000422">
    <property type="entry name" value="DNA-binding protein RFX7"/>
    <property type="match status" value="1"/>
</dbReference>
<dbReference type="InterPro" id="IPR057321">
    <property type="entry name" value="RFX1-4/6/8-like_BCD"/>
</dbReference>
<evidence type="ECO:0000256" key="1">
    <source>
        <dbReference type="ARBA" id="ARBA00023125"/>
    </source>
</evidence>
<evidence type="ECO:0000313" key="4">
    <source>
        <dbReference type="Proteomes" id="UP000887013"/>
    </source>
</evidence>
<dbReference type="InterPro" id="IPR036390">
    <property type="entry name" value="WH_DNA-bd_sf"/>
</dbReference>
<dbReference type="GO" id="GO:0000981">
    <property type="term" value="F:DNA-binding transcription factor activity, RNA polymerase II-specific"/>
    <property type="evidence" value="ECO:0007669"/>
    <property type="project" value="TreeGrafter"/>
</dbReference>
<dbReference type="PANTHER" id="PTHR12619:SF28">
    <property type="entry name" value="DNA-BINDING PROTEIN RFX6"/>
    <property type="match status" value="1"/>
</dbReference>
<keyword evidence="4" id="KW-1185">Reference proteome</keyword>
<dbReference type="Proteomes" id="UP000887013">
    <property type="component" value="Unassembled WGS sequence"/>
</dbReference>
<dbReference type="PROSITE" id="PS51526">
    <property type="entry name" value="RFX_DBD"/>
    <property type="match status" value="1"/>
</dbReference>
<dbReference type="InterPro" id="IPR039779">
    <property type="entry name" value="RFX-like"/>
</dbReference>
<dbReference type="Pfam" id="PF25340">
    <property type="entry name" value="BCD_RFX"/>
    <property type="match status" value="1"/>
</dbReference>
<comment type="caution">
    <text evidence="3">The sequence shown here is derived from an EMBL/GenBank/DDBJ whole genome shotgun (WGS) entry which is preliminary data.</text>
</comment>
<dbReference type="EMBL" id="BMAW01070857">
    <property type="protein sequence ID" value="GFT75507.1"/>
    <property type="molecule type" value="Genomic_DNA"/>
</dbReference>
<evidence type="ECO:0000313" key="3">
    <source>
        <dbReference type="EMBL" id="GFT75507.1"/>
    </source>
</evidence>
<feature type="domain" description="RFX-type winged-helix" evidence="2">
    <location>
        <begin position="39"/>
        <end position="114"/>
    </location>
</feature>
<organism evidence="3 4">
    <name type="scientific">Nephila pilipes</name>
    <name type="common">Giant wood spider</name>
    <name type="synonym">Nephila maculata</name>
    <dbReference type="NCBI Taxonomy" id="299642"/>
    <lineage>
        <taxon>Eukaryota</taxon>
        <taxon>Metazoa</taxon>
        <taxon>Ecdysozoa</taxon>
        <taxon>Arthropoda</taxon>
        <taxon>Chelicerata</taxon>
        <taxon>Arachnida</taxon>
        <taxon>Araneae</taxon>
        <taxon>Araneomorphae</taxon>
        <taxon>Entelegynae</taxon>
        <taxon>Araneoidea</taxon>
        <taxon>Nephilidae</taxon>
        <taxon>Nephila</taxon>
    </lineage>
</organism>
<keyword evidence="1 3" id="KW-0238">DNA-binding</keyword>
<accession>A0A8X6U3T7</accession>
<dbReference type="GO" id="GO:0000978">
    <property type="term" value="F:RNA polymerase II cis-regulatory region sequence-specific DNA binding"/>
    <property type="evidence" value="ECO:0007669"/>
    <property type="project" value="TreeGrafter"/>
</dbReference>
<dbReference type="OrthoDB" id="10056949at2759"/>
<dbReference type="InterPro" id="IPR036388">
    <property type="entry name" value="WH-like_DNA-bd_sf"/>
</dbReference>
<proteinExistence type="predicted"/>
<evidence type="ECO:0000259" key="2">
    <source>
        <dbReference type="PROSITE" id="PS51526"/>
    </source>
</evidence>
<name>A0A8X6U3T7_NEPPI</name>
<dbReference type="Gene3D" id="1.10.10.10">
    <property type="entry name" value="Winged helix-like DNA-binding domain superfamily/Winged helix DNA-binding domain"/>
    <property type="match status" value="1"/>
</dbReference>
<dbReference type="Pfam" id="PF02257">
    <property type="entry name" value="RFX_DNA_binding"/>
    <property type="match status" value="1"/>
</dbReference>
<reference evidence="3" key="1">
    <citation type="submission" date="2020-08" db="EMBL/GenBank/DDBJ databases">
        <title>Multicomponent nature underlies the extraordinary mechanical properties of spider dragline silk.</title>
        <authorList>
            <person name="Kono N."/>
            <person name="Nakamura H."/>
            <person name="Mori M."/>
            <person name="Yoshida Y."/>
            <person name="Ohtoshi R."/>
            <person name="Malay A.D."/>
            <person name="Moran D.A.P."/>
            <person name="Tomita M."/>
            <person name="Numata K."/>
            <person name="Arakawa K."/>
        </authorList>
    </citation>
    <scope>NUCLEOTIDE SEQUENCE</scope>
</reference>
<dbReference type="InterPro" id="IPR003150">
    <property type="entry name" value="DNA-bd_RFX"/>
</dbReference>
<dbReference type="SUPFAM" id="SSF46785">
    <property type="entry name" value="Winged helix' DNA-binding domain"/>
    <property type="match status" value="1"/>
</dbReference>
<dbReference type="AlphaFoldDB" id="A0A8X6U3T7"/>
<protein>
    <submittedName>
        <fullName evidence="3">DNA-binding protein RFX6</fullName>
    </submittedName>
</protein>
<gene>
    <name evidence="3" type="primary">rfx6</name>
    <name evidence="3" type="ORF">NPIL_63081</name>
</gene>